<evidence type="ECO:0000313" key="2">
    <source>
        <dbReference type="Proteomes" id="UP000709295"/>
    </source>
</evidence>
<name>A0A8J5MBU5_9STRA</name>
<comment type="caution">
    <text evidence="1">The sequence shown here is derived from an EMBL/GenBank/DDBJ whole genome shotgun (WGS) entry which is preliminary data.</text>
</comment>
<reference evidence="1" key="1">
    <citation type="submission" date="2021-01" db="EMBL/GenBank/DDBJ databases">
        <title>Phytophthora aleatoria, a newly-described species from Pinus radiata is distinct from Phytophthora cactorum isolates based on comparative genomics.</title>
        <authorList>
            <person name="Mcdougal R."/>
            <person name="Panda P."/>
            <person name="Williams N."/>
            <person name="Studholme D.J."/>
        </authorList>
    </citation>
    <scope>NUCLEOTIDE SEQUENCE</scope>
    <source>
        <strain evidence="1">NZFS 4037</strain>
    </source>
</reference>
<dbReference type="Proteomes" id="UP000709295">
    <property type="component" value="Unassembled WGS sequence"/>
</dbReference>
<dbReference type="AlphaFoldDB" id="A0A8J5MBU5"/>
<gene>
    <name evidence="1" type="ORF">JG688_00017943</name>
</gene>
<dbReference type="EMBL" id="JAENGY010002960">
    <property type="protein sequence ID" value="KAG6942755.1"/>
    <property type="molecule type" value="Genomic_DNA"/>
</dbReference>
<organism evidence="1 2">
    <name type="scientific">Phytophthora aleatoria</name>
    <dbReference type="NCBI Taxonomy" id="2496075"/>
    <lineage>
        <taxon>Eukaryota</taxon>
        <taxon>Sar</taxon>
        <taxon>Stramenopiles</taxon>
        <taxon>Oomycota</taxon>
        <taxon>Peronosporomycetes</taxon>
        <taxon>Peronosporales</taxon>
        <taxon>Peronosporaceae</taxon>
        <taxon>Phytophthora</taxon>
    </lineage>
</organism>
<accession>A0A8J5MBU5</accession>
<protein>
    <submittedName>
        <fullName evidence="1">Uncharacterized protein</fullName>
    </submittedName>
</protein>
<sequence length="54" mass="6332">MDTSDLEENTVPLIKGRTEARPEKLPVENEYDLPRYFVRDCYPEYYCIAGSRTS</sequence>
<proteinExistence type="predicted"/>
<keyword evidence="2" id="KW-1185">Reference proteome</keyword>
<evidence type="ECO:0000313" key="1">
    <source>
        <dbReference type="EMBL" id="KAG6942755.1"/>
    </source>
</evidence>